<comment type="caution">
    <text evidence="6">The sequence shown here is derived from an EMBL/GenBank/DDBJ whole genome shotgun (WGS) entry which is preliminary data.</text>
</comment>
<accession>A0ABW1QTZ0</accession>
<dbReference type="Pfam" id="PF00588">
    <property type="entry name" value="SpoU_methylase"/>
    <property type="match status" value="1"/>
</dbReference>
<evidence type="ECO:0000256" key="1">
    <source>
        <dbReference type="ARBA" id="ARBA00007228"/>
    </source>
</evidence>
<dbReference type="InterPro" id="IPR004441">
    <property type="entry name" value="rRNA_MeTrfase_TrmH"/>
</dbReference>
<dbReference type="Proteomes" id="UP001596098">
    <property type="component" value="Unassembled WGS sequence"/>
</dbReference>
<keyword evidence="3" id="KW-0808">Transferase</keyword>
<dbReference type="SMART" id="SM00967">
    <property type="entry name" value="SpoU_sub_bind"/>
    <property type="match status" value="1"/>
</dbReference>
<dbReference type="InterPro" id="IPR029026">
    <property type="entry name" value="tRNA_m1G_MTases_N"/>
</dbReference>
<dbReference type="PANTHER" id="PTHR46429:SF1">
    <property type="entry name" value="23S RRNA (GUANOSINE-2'-O-)-METHYLTRANSFERASE RLMB"/>
    <property type="match status" value="1"/>
</dbReference>
<keyword evidence="2" id="KW-0489">Methyltransferase</keyword>
<dbReference type="RefSeq" id="WP_128219589.1">
    <property type="nucleotide sequence ID" value="NZ_CP034929.1"/>
</dbReference>
<evidence type="ECO:0000313" key="6">
    <source>
        <dbReference type="EMBL" id="MFC6152768.1"/>
    </source>
</evidence>
<dbReference type="NCBIfam" id="TIGR00186">
    <property type="entry name" value="rRNA_methyl_3"/>
    <property type="match status" value="1"/>
</dbReference>
<dbReference type="InterPro" id="IPR029064">
    <property type="entry name" value="Ribosomal_eL30-like_sf"/>
</dbReference>
<dbReference type="SUPFAM" id="SSF75217">
    <property type="entry name" value="alpha/beta knot"/>
    <property type="match status" value="1"/>
</dbReference>
<feature type="domain" description="RNA 2-O ribose methyltransferase substrate binding" evidence="5">
    <location>
        <begin position="72"/>
        <end position="148"/>
    </location>
</feature>
<dbReference type="SUPFAM" id="SSF55315">
    <property type="entry name" value="L30e-like"/>
    <property type="match status" value="1"/>
</dbReference>
<keyword evidence="7" id="KW-1185">Reference proteome</keyword>
<dbReference type="InterPro" id="IPR001537">
    <property type="entry name" value="SpoU_MeTrfase"/>
</dbReference>
<evidence type="ECO:0000259" key="5">
    <source>
        <dbReference type="SMART" id="SM00967"/>
    </source>
</evidence>
<sequence length="317" mass="33332">MAGNSQRKGSIRKGKKGATVGSGGQVRRGLEGRGPTPKASERPYHKQYKIAQKGERVAQARPKRTKTSDAEWIAGRNSCLEALRGGVPITHIYVAEGAERDGRLREIFKLAAEVGLTMLEATRSEMDRMTGGAVHQGIAARIPAYEYAHPEDLLVRADEFSERPLIVALDQVTDPRNLGAVIRSASGFGAHGVLIPERRAAGMTASAWKTSAGAAARTPVAQTVNLVRALKDYQAAGCMVVGLAADGDVSLPELASKDGLGVGPLVIVVGSEGKGLSRLVTETCDQIVSIPMANDLESLNAGVAASVTLYAVSQARA</sequence>
<feature type="region of interest" description="Disordered" evidence="4">
    <location>
        <begin position="1"/>
        <end position="69"/>
    </location>
</feature>
<dbReference type="CDD" id="cd18103">
    <property type="entry name" value="SpoU-like_RlmB"/>
    <property type="match status" value="1"/>
</dbReference>
<dbReference type="PANTHER" id="PTHR46429">
    <property type="entry name" value="23S RRNA (GUANOSINE-2'-O-)-METHYLTRANSFERASE RLMB"/>
    <property type="match status" value="1"/>
</dbReference>
<evidence type="ECO:0000256" key="3">
    <source>
        <dbReference type="ARBA" id="ARBA00022679"/>
    </source>
</evidence>
<name>A0ABW1QTZ0_9ACTN</name>
<evidence type="ECO:0000256" key="4">
    <source>
        <dbReference type="SAM" id="MobiDB-lite"/>
    </source>
</evidence>
<evidence type="ECO:0000256" key="2">
    <source>
        <dbReference type="ARBA" id="ARBA00022603"/>
    </source>
</evidence>
<dbReference type="EMBL" id="JBHSQI010000002">
    <property type="protein sequence ID" value="MFC6152768.1"/>
    <property type="molecule type" value="Genomic_DNA"/>
</dbReference>
<reference evidence="7" key="1">
    <citation type="journal article" date="2019" name="Int. J. Syst. Evol. Microbiol.">
        <title>The Global Catalogue of Microorganisms (GCM) 10K type strain sequencing project: providing services to taxonomists for standard genome sequencing and annotation.</title>
        <authorList>
            <consortium name="The Broad Institute Genomics Platform"/>
            <consortium name="The Broad Institute Genome Sequencing Center for Infectious Disease"/>
            <person name="Wu L."/>
            <person name="Ma J."/>
        </authorList>
    </citation>
    <scope>NUCLEOTIDE SEQUENCE [LARGE SCALE GENOMIC DNA]</scope>
    <source>
        <strain evidence="7">DFY28</strain>
    </source>
</reference>
<dbReference type="InterPro" id="IPR029028">
    <property type="entry name" value="Alpha/beta_knot_MTases"/>
</dbReference>
<dbReference type="Gene3D" id="3.30.1330.30">
    <property type="match status" value="1"/>
</dbReference>
<proteinExistence type="inferred from homology"/>
<dbReference type="Gene3D" id="3.40.1280.10">
    <property type="match status" value="1"/>
</dbReference>
<dbReference type="InterPro" id="IPR013123">
    <property type="entry name" value="SpoU_subst-bd"/>
</dbReference>
<evidence type="ECO:0000313" key="7">
    <source>
        <dbReference type="Proteomes" id="UP001596098"/>
    </source>
</evidence>
<gene>
    <name evidence="6" type="primary">rlmB</name>
    <name evidence="6" type="ORF">ACFPWU_03695</name>
</gene>
<dbReference type="Pfam" id="PF08032">
    <property type="entry name" value="SpoU_sub_bind"/>
    <property type="match status" value="1"/>
</dbReference>
<protein>
    <submittedName>
        <fullName evidence="6">23S rRNA (Guanosine(2251)-2'-O)-methyltransferase RlmB</fullName>
    </submittedName>
</protein>
<organism evidence="6 7">
    <name type="scientific">Nocardioides yefusunii</name>
    <dbReference type="NCBI Taxonomy" id="2500546"/>
    <lineage>
        <taxon>Bacteria</taxon>
        <taxon>Bacillati</taxon>
        <taxon>Actinomycetota</taxon>
        <taxon>Actinomycetes</taxon>
        <taxon>Propionibacteriales</taxon>
        <taxon>Nocardioidaceae</taxon>
        <taxon>Nocardioides</taxon>
    </lineage>
</organism>
<comment type="similarity">
    <text evidence="1">Belongs to the class IV-like SAM-binding methyltransferase superfamily. RNA methyltransferase TrmH family.</text>
</comment>